<dbReference type="EMBL" id="OW152819">
    <property type="protein sequence ID" value="CAH2074500.1"/>
    <property type="molecule type" value="Genomic_DNA"/>
</dbReference>
<dbReference type="Proteomes" id="UP000837857">
    <property type="component" value="Chromosome 7"/>
</dbReference>
<proteinExistence type="predicted"/>
<keyword evidence="2" id="KW-1185">Reference proteome</keyword>
<name>A0ABN8J1T7_9NEOP</name>
<gene>
    <name evidence="1" type="ORF">IPOD504_LOCUS16105</name>
</gene>
<sequence length="183" mass="20666">MTIYSTANWNRCVCSLSIEESPHPRLLRLTDNKQRRTSAMRQLLVRSSTLLQTLSVYNHTRHFITGTAQELGREGMMVAPRASLWPRSPLSLEPSWGRGSKATLSGRVVAGGLRIRSRHASITDSRARAVRGPPHRRRHWRIGIIYKSTRTGGRRISRDAVRQNVRLHRAAPEVGRWCAGISA</sequence>
<reference evidence="1" key="1">
    <citation type="submission" date="2022-03" db="EMBL/GenBank/DDBJ databases">
        <authorList>
            <person name="Martin H S."/>
        </authorList>
    </citation>
    <scope>NUCLEOTIDE SEQUENCE</scope>
</reference>
<protein>
    <submittedName>
        <fullName evidence="1">Uncharacterized protein</fullName>
    </submittedName>
</protein>
<organism evidence="1 2">
    <name type="scientific">Iphiclides podalirius</name>
    <name type="common">scarce swallowtail</name>
    <dbReference type="NCBI Taxonomy" id="110791"/>
    <lineage>
        <taxon>Eukaryota</taxon>
        <taxon>Metazoa</taxon>
        <taxon>Ecdysozoa</taxon>
        <taxon>Arthropoda</taxon>
        <taxon>Hexapoda</taxon>
        <taxon>Insecta</taxon>
        <taxon>Pterygota</taxon>
        <taxon>Neoptera</taxon>
        <taxon>Endopterygota</taxon>
        <taxon>Lepidoptera</taxon>
        <taxon>Glossata</taxon>
        <taxon>Ditrysia</taxon>
        <taxon>Papilionoidea</taxon>
        <taxon>Papilionidae</taxon>
        <taxon>Papilioninae</taxon>
        <taxon>Iphiclides</taxon>
    </lineage>
</organism>
<evidence type="ECO:0000313" key="2">
    <source>
        <dbReference type="Proteomes" id="UP000837857"/>
    </source>
</evidence>
<feature type="non-terminal residue" evidence="1">
    <location>
        <position position="183"/>
    </location>
</feature>
<accession>A0ABN8J1T7</accession>
<evidence type="ECO:0000313" key="1">
    <source>
        <dbReference type="EMBL" id="CAH2074500.1"/>
    </source>
</evidence>